<gene>
    <name evidence="1" type="ORF">MNBD_UNCLBAC01-1809</name>
</gene>
<organism evidence="1">
    <name type="scientific">hydrothermal vent metagenome</name>
    <dbReference type="NCBI Taxonomy" id="652676"/>
    <lineage>
        <taxon>unclassified sequences</taxon>
        <taxon>metagenomes</taxon>
        <taxon>ecological metagenomes</taxon>
    </lineage>
</organism>
<sequence length="117" mass="14023">MKKICFEKKSDSKKRIKKVFINSTTEDKECMTKMNKSFLYRVNKTNKVDLNLEAPQVNIKKTFDTQKNIEIFSLQVTGKFFITHNRMLLEVYFQHKLYIEIHWKMKKISPKKSEVLA</sequence>
<dbReference type="EMBL" id="UOGJ01000031">
    <property type="protein sequence ID" value="VAX35149.1"/>
    <property type="molecule type" value="Genomic_DNA"/>
</dbReference>
<accession>A0A3B1CZ74</accession>
<protein>
    <submittedName>
        <fullName evidence="1">Uncharacterized protein</fullName>
    </submittedName>
</protein>
<dbReference type="AlphaFoldDB" id="A0A3B1CZ74"/>
<evidence type="ECO:0000313" key="1">
    <source>
        <dbReference type="EMBL" id="VAX35149.1"/>
    </source>
</evidence>
<name>A0A3B1CZ74_9ZZZZ</name>
<reference evidence="1" key="1">
    <citation type="submission" date="2018-06" db="EMBL/GenBank/DDBJ databases">
        <authorList>
            <person name="Zhirakovskaya E."/>
        </authorList>
    </citation>
    <scope>NUCLEOTIDE SEQUENCE</scope>
</reference>
<proteinExistence type="predicted"/>